<dbReference type="STRING" id="156889.Mmc1_1336"/>
<dbReference type="EMBL" id="CP000471">
    <property type="protein sequence ID" value="ABK43847.1"/>
    <property type="molecule type" value="Genomic_DNA"/>
</dbReference>
<accession>A0L7A4</accession>
<dbReference type="KEGG" id="mgm:Mmc1_2735"/>
<dbReference type="KEGG" id="mgm:Mmc1_2564"/>
<dbReference type="Gene3D" id="1.10.260.40">
    <property type="entry name" value="lambda repressor-like DNA-binding domains"/>
    <property type="match status" value="1"/>
</dbReference>
<dbReference type="RefSeq" id="WP_011713001.1">
    <property type="nucleotide sequence ID" value="NC_008576.1"/>
</dbReference>
<dbReference type="SUPFAM" id="SSF47413">
    <property type="entry name" value="lambda repressor-like DNA-binding domains"/>
    <property type="match status" value="1"/>
</dbReference>
<proteinExistence type="predicted"/>
<dbReference type="CDD" id="cd00093">
    <property type="entry name" value="HTH_XRE"/>
    <property type="match status" value="1"/>
</dbReference>
<evidence type="ECO:0000313" key="2">
    <source>
        <dbReference type="EMBL" id="ABK43847.1"/>
    </source>
</evidence>
<gene>
    <name evidence="2" type="ordered locus">Mmc1_1336</name>
    <name evidence="3" type="ordered locus">Mmc1_2564</name>
    <name evidence="4" type="ordered locus">Mmc1_2735</name>
</gene>
<dbReference type="EMBL" id="CP000471">
    <property type="protein sequence ID" value="ABK45228.1"/>
    <property type="molecule type" value="Genomic_DNA"/>
</dbReference>
<dbReference type="EMBL" id="CP000471">
    <property type="protein sequence ID" value="ABK45063.1"/>
    <property type="molecule type" value="Genomic_DNA"/>
</dbReference>
<reference evidence="2" key="1">
    <citation type="submission" date="2006-09" db="EMBL/GenBank/DDBJ databases">
        <title>Complete sequence of Magnetococcus sp. MC-1.</title>
        <authorList>
            <consortium name="US DOE Joint Genome Institute"/>
            <person name="Copeland A."/>
            <person name="Lucas S."/>
            <person name="Lapidus A."/>
            <person name="Barry K."/>
            <person name="Detter J.C."/>
            <person name="Glavina del Rio T."/>
            <person name="Hammon N."/>
            <person name="Israni S."/>
            <person name="Dalin E."/>
            <person name="Tice H."/>
            <person name="Pitluck S."/>
            <person name="Kiss H."/>
            <person name="Goodwin L.A."/>
            <person name="Brettin T."/>
            <person name="Bruce D."/>
            <person name="Han C."/>
            <person name="Tapia R."/>
            <person name="Gilna P."/>
            <person name="Schmutz J."/>
            <person name="Larimer F."/>
            <person name="Land M."/>
            <person name="Hauser L."/>
            <person name="Kyrpides N."/>
            <person name="Mikhailova N."/>
            <person name="Richardson P."/>
        </authorList>
    </citation>
    <scope>NUCLEOTIDE SEQUENCE [LARGE SCALE GENOMIC DNA]</scope>
    <source>
        <strain evidence="2">MC-1</strain>
    </source>
</reference>
<evidence type="ECO:0000313" key="3">
    <source>
        <dbReference type="EMBL" id="ABK45063.1"/>
    </source>
</evidence>
<dbReference type="GO" id="GO:0003677">
    <property type="term" value="F:DNA binding"/>
    <property type="evidence" value="ECO:0007669"/>
    <property type="project" value="InterPro"/>
</dbReference>
<dbReference type="HOGENOM" id="CLU_066192_18_0_5"/>
<evidence type="ECO:0000313" key="5">
    <source>
        <dbReference type="Proteomes" id="UP000002586"/>
    </source>
</evidence>
<dbReference type="OrthoDB" id="9792093at2"/>
<reference evidence="5" key="2">
    <citation type="journal article" date="2009" name="Appl. Environ. Microbiol.">
        <title>Complete genome sequence of the chemolithoautotrophic marine magnetotactic coccus strain MC-1.</title>
        <authorList>
            <person name="Schubbe S."/>
            <person name="Williams T.J."/>
            <person name="Xie G."/>
            <person name="Kiss H.E."/>
            <person name="Brettin T.S."/>
            <person name="Martinez D."/>
            <person name="Ross C.A."/>
            <person name="Schuler D."/>
            <person name="Cox B.L."/>
            <person name="Nealson K.H."/>
            <person name="Bazylinski D.A."/>
        </authorList>
    </citation>
    <scope>NUCLEOTIDE SEQUENCE [LARGE SCALE GENOMIC DNA]</scope>
    <source>
        <strain evidence="5">ATCC BAA-1437 / JCM 17883 / MC-1</strain>
    </source>
</reference>
<keyword evidence="5" id="KW-1185">Reference proteome</keyword>
<dbReference type="PROSITE" id="PS50943">
    <property type="entry name" value="HTH_CROC1"/>
    <property type="match status" value="1"/>
</dbReference>
<dbReference type="KEGG" id="mgm:Mmc1_1336"/>
<name>A0L7A4_MAGMM</name>
<dbReference type="AlphaFoldDB" id="A0L7A4"/>
<evidence type="ECO:0000313" key="4">
    <source>
        <dbReference type="EMBL" id="ABK45228.1"/>
    </source>
</evidence>
<dbReference type="InterPro" id="IPR001387">
    <property type="entry name" value="Cro/C1-type_HTH"/>
</dbReference>
<protein>
    <submittedName>
        <fullName evidence="2">Transcriptional regulator, XRE family</fullName>
    </submittedName>
</protein>
<organism evidence="2 5">
    <name type="scientific">Magnetococcus marinus (strain ATCC BAA-1437 / JCM 17883 / MC-1)</name>
    <dbReference type="NCBI Taxonomy" id="156889"/>
    <lineage>
        <taxon>Bacteria</taxon>
        <taxon>Pseudomonadati</taxon>
        <taxon>Pseudomonadota</taxon>
        <taxon>Magnetococcia</taxon>
        <taxon>Magnetococcales</taxon>
        <taxon>Magnetococcaceae</taxon>
        <taxon>Magnetococcus</taxon>
    </lineage>
</organism>
<dbReference type="InterPro" id="IPR010982">
    <property type="entry name" value="Lambda_DNA-bd_dom_sf"/>
</dbReference>
<dbReference type="Pfam" id="PF01381">
    <property type="entry name" value="HTH_3"/>
    <property type="match status" value="1"/>
</dbReference>
<dbReference type="SMART" id="SM00530">
    <property type="entry name" value="HTH_XRE"/>
    <property type="match status" value="1"/>
</dbReference>
<dbReference type="Proteomes" id="UP000002586">
    <property type="component" value="Chromosome"/>
</dbReference>
<reference evidence="2 5" key="3">
    <citation type="journal article" date="2012" name="Int. J. Syst. Evol. Microbiol.">
        <title>Magnetococcus marinus gen. nov., sp. nov., a marine, magnetotactic bacterium that represents a novel lineage (Magnetococcaceae fam. nov.; Magnetococcales ord. nov.) at the base of the Alphaproteobacteria.</title>
        <authorList>
            <person name="Bazylinski D.A."/>
            <person name="Williams T.J."/>
            <person name="Lefevre C.T."/>
            <person name="Berg R.J."/>
            <person name="Zhang C.L."/>
            <person name="Bowser S.S."/>
            <person name="Dean A.J."/>
            <person name="Beveridge T.J."/>
        </authorList>
    </citation>
    <scope>NUCLEOTIDE SEQUENCE [LARGE SCALE GENOMIC DNA]</scope>
    <source>
        <strain evidence="5">ATCC BAA-1437 / JCM 17883 / MC-1</strain>
        <strain evidence="2">MC-1</strain>
    </source>
</reference>
<evidence type="ECO:0000259" key="1">
    <source>
        <dbReference type="PROSITE" id="PS50943"/>
    </source>
</evidence>
<feature type="domain" description="HTH cro/C1-type" evidence="1">
    <location>
        <begin position="45"/>
        <end position="100"/>
    </location>
</feature>
<sequence length="104" mass="11500">MADGYNPLPLNIKDELTHARLKPGFSEAYDALEDEFQALRTFLSARKEAGLTQEEIAKRMGTTKSAVSRLESSLGDHKHSPSIATLRKYAKAVGCKLEIKLVPQ</sequence>
<dbReference type="eggNOG" id="COG1396">
    <property type="taxonomic scope" value="Bacteria"/>
</dbReference>